<accession>A0A4U3MNE4</accession>
<evidence type="ECO:0000313" key="4">
    <source>
        <dbReference type="Proteomes" id="UP000308705"/>
    </source>
</evidence>
<dbReference type="InterPro" id="IPR036890">
    <property type="entry name" value="HATPase_C_sf"/>
</dbReference>
<organism evidence="3 4">
    <name type="scientific">Herbidospora galbida</name>
    <dbReference type="NCBI Taxonomy" id="2575442"/>
    <lineage>
        <taxon>Bacteria</taxon>
        <taxon>Bacillati</taxon>
        <taxon>Actinomycetota</taxon>
        <taxon>Actinomycetes</taxon>
        <taxon>Streptosporangiales</taxon>
        <taxon>Streptosporangiaceae</taxon>
        <taxon>Herbidospora</taxon>
    </lineage>
</organism>
<dbReference type="GO" id="GO:0004674">
    <property type="term" value="F:protein serine/threonine kinase activity"/>
    <property type="evidence" value="ECO:0007669"/>
    <property type="project" value="UniProtKB-KW"/>
</dbReference>
<keyword evidence="1" id="KW-0723">Serine/threonine-protein kinase</keyword>
<dbReference type="GO" id="GO:0005524">
    <property type="term" value="F:ATP binding"/>
    <property type="evidence" value="ECO:0007669"/>
    <property type="project" value="UniProtKB-KW"/>
</dbReference>
<feature type="domain" description="Histidine kinase/HSP90-like ATPase" evidence="2">
    <location>
        <begin position="15"/>
        <end position="132"/>
    </location>
</feature>
<keyword evidence="4" id="KW-1185">Reference proteome</keyword>
<keyword evidence="3" id="KW-0067">ATP-binding</keyword>
<dbReference type="InterPro" id="IPR050267">
    <property type="entry name" value="Anti-sigma-factor_SerPK"/>
</dbReference>
<proteinExistence type="predicted"/>
<gene>
    <name evidence="3" type="ORF">FDA94_06045</name>
</gene>
<keyword evidence="1" id="KW-0418">Kinase</keyword>
<name>A0A4U3MNE4_9ACTN</name>
<protein>
    <submittedName>
        <fullName evidence="3">ATP-binding protein</fullName>
    </submittedName>
</protein>
<dbReference type="Proteomes" id="UP000308705">
    <property type="component" value="Unassembled WGS sequence"/>
</dbReference>
<keyword evidence="3" id="KW-0547">Nucleotide-binding</keyword>
<dbReference type="EMBL" id="SZQA01000003">
    <property type="protein sequence ID" value="TKK90550.1"/>
    <property type="molecule type" value="Genomic_DNA"/>
</dbReference>
<dbReference type="InterPro" id="IPR003594">
    <property type="entry name" value="HATPase_dom"/>
</dbReference>
<sequence length="135" mass="14404">MSATGAGVEATFEIPGDAEAVSFARAEVRKLLADVGAPEGDTLVLLSEVVTNAVRHTLSGQGGHVVIAVAECGDGLLHLEVLDDGSDSDPTLPPMDDLTVLEESGRGLWLVSQLAHQWGWYGDTYGRCVWFRVKR</sequence>
<evidence type="ECO:0000256" key="1">
    <source>
        <dbReference type="ARBA" id="ARBA00022527"/>
    </source>
</evidence>
<dbReference type="Pfam" id="PF13581">
    <property type="entry name" value="HATPase_c_2"/>
    <property type="match status" value="1"/>
</dbReference>
<evidence type="ECO:0000313" key="3">
    <source>
        <dbReference type="EMBL" id="TKK90550.1"/>
    </source>
</evidence>
<reference evidence="3 4" key="1">
    <citation type="submission" date="2019-04" db="EMBL/GenBank/DDBJ databases">
        <title>Herbidospora sp. NEAU-GS14.nov., a novel actinomycete isolated from soil.</title>
        <authorList>
            <person name="Han L."/>
        </authorList>
    </citation>
    <scope>NUCLEOTIDE SEQUENCE [LARGE SCALE GENOMIC DNA]</scope>
    <source>
        <strain evidence="3 4">NEAU-GS14</strain>
    </source>
</reference>
<dbReference type="SUPFAM" id="SSF55874">
    <property type="entry name" value="ATPase domain of HSP90 chaperone/DNA topoisomerase II/histidine kinase"/>
    <property type="match status" value="1"/>
</dbReference>
<dbReference type="AlphaFoldDB" id="A0A4U3MNE4"/>
<dbReference type="PANTHER" id="PTHR35526">
    <property type="entry name" value="ANTI-SIGMA-F FACTOR RSBW-RELATED"/>
    <property type="match status" value="1"/>
</dbReference>
<dbReference type="OrthoDB" id="3530473at2"/>
<keyword evidence="1" id="KW-0808">Transferase</keyword>
<evidence type="ECO:0000259" key="2">
    <source>
        <dbReference type="Pfam" id="PF13581"/>
    </source>
</evidence>
<dbReference type="CDD" id="cd16936">
    <property type="entry name" value="HATPase_RsbW-like"/>
    <property type="match status" value="1"/>
</dbReference>
<dbReference type="Gene3D" id="3.30.565.10">
    <property type="entry name" value="Histidine kinase-like ATPase, C-terminal domain"/>
    <property type="match status" value="1"/>
</dbReference>
<dbReference type="PANTHER" id="PTHR35526:SF3">
    <property type="entry name" value="ANTI-SIGMA-F FACTOR RSBW"/>
    <property type="match status" value="1"/>
</dbReference>
<comment type="caution">
    <text evidence="3">The sequence shown here is derived from an EMBL/GenBank/DDBJ whole genome shotgun (WGS) entry which is preliminary data.</text>
</comment>
<dbReference type="RefSeq" id="WP_137246018.1">
    <property type="nucleotide sequence ID" value="NZ_SZQA01000003.1"/>
</dbReference>